<protein>
    <submittedName>
        <fullName evidence="2">Beta-lactamase domain protein</fullName>
    </submittedName>
</protein>
<feature type="domain" description="Metallo-beta-lactamase" evidence="1">
    <location>
        <begin position="39"/>
        <end position="239"/>
    </location>
</feature>
<organism evidence="2 3">
    <name type="scientific">Alkalidesulfovibrio alkalitolerans DSM 16529</name>
    <dbReference type="NCBI Taxonomy" id="1121439"/>
    <lineage>
        <taxon>Bacteria</taxon>
        <taxon>Pseudomonadati</taxon>
        <taxon>Thermodesulfobacteriota</taxon>
        <taxon>Desulfovibrionia</taxon>
        <taxon>Desulfovibrionales</taxon>
        <taxon>Desulfovibrionaceae</taxon>
        <taxon>Alkalidesulfovibrio</taxon>
    </lineage>
</organism>
<sequence length="280" mass="31240">MLIRCFGARGSIPVSGPQYVTYGGDTTCLEICGQRRVPVIVDAGSGIRRLGNRLLAEGESRFSMIFTHSHWDHILGFPFFKPIYAESTHIDLYGCPMSQGDMRHLLTRTMSAPYFPVPFSALKAEIDYRGVCRQPTLVEGIEVSSIPLSHPNLGLGYRFEESGVSLVFLTDNELFHPHPGGRTFDDYAAFAADADLLIHDAEYTDADYERTRGWGHSVYTQALDLALTANVKRFGLFHHNQDRTDEGVDAMVADCRRIAAERGRADMEIFALSQESEITL</sequence>
<dbReference type="EMBL" id="ATHI01000026">
    <property type="protein sequence ID" value="EPR33177.1"/>
    <property type="molecule type" value="Genomic_DNA"/>
</dbReference>
<dbReference type="SUPFAM" id="SSF56281">
    <property type="entry name" value="Metallo-hydrolase/oxidoreductase"/>
    <property type="match status" value="1"/>
</dbReference>
<comment type="caution">
    <text evidence="2">The sequence shown here is derived from an EMBL/GenBank/DDBJ whole genome shotgun (WGS) entry which is preliminary data.</text>
</comment>
<dbReference type="Pfam" id="PF12706">
    <property type="entry name" value="Lactamase_B_2"/>
    <property type="match status" value="1"/>
</dbReference>
<dbReference type="InterPro" id="IPR036866">
    <property type="entry name" value="RibonucZ/Hydroxyglut_hydro"/>
</dbReference>
<dbReference type="PATRIC" id="fig|1121439.3.peg.1974"/>
<name>S7T7S0_9BACT</name>
<dbReference type="PANTHER" id="PTHR42663">
    <property type="entry name" value="HYDROLASE C777.06C-RELATED-RELATED"/>
    <property type="match status" value="1"/>
</dbReference>
<gene>
    <name evidence="2" type="ORF">dsat_0618</name>
</gene>
<evidence type="ECO:0000313" key="3">
    <source>
        <dbReference type="Proteomes" id="UP000014975"/>
    </source>
</evidence>
<reference evidence="2 3" key="1">
    <citation type="journal article" date="2013" name="Genome Announc.">
        <title>Draft genome sequences for three mercury-methylating, sulfate-reducing bacteria.</title>
        <authorList>
            <person name="Brown S.D."/>
            <person name="Hurt R.A.Jr."/>
            <person name="Gilmour C.C."/>
            <person name="Elias D.A."/>
        </authorList>
    </citation>
    <scope>NUCLEOTIDE SEQUENCE [LARGE SCALE GENOMIC DNA]</scope>
    <source>
        <strain evidence="2 3">DSM 16529</strain>
    </source>
</reference>
<dbReference type="Gene3D" id="3.60.15.10">
    <property type="entry name" value="Ribonuclease Z/Hydroxyacylglutathione hydrolase-like"/>
    <property type="match status" value="1"/>
</dbReference>
<evidence type="ECO:0000313" key="2">
    <source>
        <dbReference type="EMBL" id="EPR33177.1"/>
    </source>
</evidence>
<dbReference type="CDD" id="cd07715">
    <property type="entry name" value="TaR3-like_MBL-fold"/>
    <property type="match status" value="1"/>
</dbReference>
<dbReference type="PANTHER" id="PTHR42663:SF4">
    <property type="entry name" value="SLL1036 PROTEIN"/>
    <property type="match status" value="1"/>
</dbReference>
<keyword evidence="3" id="KW-1185">Reference proteome</keyword>
<evidence type="ECO:0000259" key="1">
    <source>
        <dbReference type="Pfam" id="PF12706"/>
    </source>
</evidence>
<dbReference type="STRING" id="1121439.dsat_0618"/>
<dbReference type="Proteomes" id="UP000014975">
    <property type="component" value="Unassembled WGS sequence"/>
</dbReference>
<accession>S7T7S0</accession>
<dbReference type="RefSeq" id="WP_020887312.1">
    <property type="nucleotide sequence ID" value="NZ_ATHI01000026.1"/>
</dbReference>
<dbReference type="AlphaFoldDB" id="S7T7S0"/>
<dbReference type="InterPro" id="IPR001279">
    <property type="entry name" value="Metallo-B-lactamas"/>
</dbReference>
<dbReference type="eggNOG" id="COG1235">
    <property type="taxonomic scope" value="Bacteria"/>
</dbReference>
<dbReference type="OrthoDB" id="9803916at2"/>
<proteinExistence type="predicted"/>